<protein>
    <submittedName>
        <fullName evidence="2">GPW/gp25 family protein</fullName>
    </submittedName>
</protein>
<proteinExistence type="predicted"/>
<name>A0ABV7YLD0_9ACTN</name>
<organism evidence="2 3">
    <name type="scientific">Tenggerimyces flavus</name>
    <dbReference type="NCBI Taxonomy" id="1708749"/>
    <lineage>
        <taxon>Bacteria</taxon>
        <taxon>Bacillati</taxon>
        <taxon>Actinomycetota</taxon>
        <taxon>Actinomycetes</taxon>
        <taxon>Propionibacteriales</taxon>
        <taxon>Nocardioidaceae</taxon>
        <taxon>Tenggerimyces</taxon>
    </lineage>
</organism>
<dbReference type="InterPro" id="IPR007048">
    <property type="entry name" value="IraD/Gp25-like"/>
</dbReference>
<evidence type="ECO:0000313" key="3">
    <source>
        <dbReference type="Proteomes" id="UP001595699"/>
    </source>
</evidence>
<evidence type="ECO:0000259" key="1">
    <source>
        <dbReference type="Pfam" id="PF04965"/>
    </source>
</evidence>
<dbReference type="EMBL" id="JBHRZH010000033">
    <property type="protein sequence ID" value="MFC3764784.1"/>
    <property type="molecule type" value="Genomic_DNA"/>
</dbReference>
<dbReference type="Gene3D" id="3.10.450.40">
    <property type="match status" value="1"/>
</dbReference>
<dbReference type="RefSeq" id="WP_205121566.1">
    <property type="nucleotide sequence ID" value="NZ_JAFBCM010000001.1"/>
</dbReference>
<sequence>MSSEFVGAGWAFPLRTDATGRFALVRHEREIEESIRLILGTAPGERPMRPEFGCGIHEHVFAPADATTAGRIAADVRTALERWEPRIDLLDVVVLFDEVDNGTLYIDLHYSVRGTNDPRNLVFPFYVIPESESGQAALTTGGDR</sequence>
<dbReference type="SUPFAM" id="SSF160719">
    <property type="entry name" value="gpW/gp25-like"/>
    <property type="match status" value="1"/>
</dbReference>
<comment type="caution">
    <text evidence="2">The sequence shown here is derived from an EMBL/GenBank/DDBJ whole genome shotgun (WGS) entry which is preliminary data.</text>
</comment>
<accession>A0ABV7YLD0</accession>
<gene>
    <name evidence="2" type="ORF">ACFOUW_28365</name>
</gene>
<reference evidence="3" key="1">
    <citation type="journal article" date="2019" name="Int. J. Syst. Evol. Microbiol.">
        <title>The Global Catalogue of Microorganisms (GCM) 10K type strain sequencing project: providing services to taxonomists for standard genome sequencing and annotation.</title>
        <authorList>
            <consortium name="The Broad Institute Genomics Platform"/>
            <consortium name="The Broad Institute Genome Sequencing Center for Infectious Disease"/>
            <person name="Wu L."/>
            <person name="Ma J."/>
        </authorList>
    </citation>
    <scope>NUCLEOTIDE SEQUENCE [LARGE SCALE GENOMIC DNA]</scope>
    <source>
        <strain evidence="3">CGMCC 4.7241</strain>
    </source>
</reference>
<feature type="domain" description="IraD/Gp25-like" evidence="1">
    <location>
        <begin position="27"/>
        <end position="116"/>
    </location>
</feature>
<dbReference type="Pfam" id="PF04965">
    <property type="entry name" value="GPW_gp25"/>
    <property type="match status" value="1"/>
</dbReference>
<dbReference type="Proteomes" id="UP001595699">
    <property type="component" value="Unassembled WGS sequence"/>
</dbReference>
<keyword evidence="3" id="KW-1185">Reference proteome</keyword>
<evidence type="ECO:0000313" key="2">
    <source>
        <dbReference type="EMBL" id="MFC3764784.1"/>
    </source>
</evidence>